<protein>
    <recommendedName>
        <fullName evidence="2">Pyridoxamine 5'-phosphate oxidase Alr4036 family FMN-binding domain-containing protein</fullName>
    </recommendedName>
</protein>
<dbReference type="STRING" id="1754190.A0A1Y2F5H6"/>
<evidence type="ECO:0000259" key="2">
    <source>
        <dbReference type="Pfam" id="PF12766"/>
    </source>
</evidence>
<gene>
    <name evidence="3" type="ORF">LY90DRAFT_500776</name>
</gene>
<dbReference type="AlphaFoldDB" id="A0A1Y2F5H6"/>
<proteinExistence type="predicted"/>
<dbReference type="InterPro" id="IPR012349">
    <property type="entry name" value="Split_barrel_FMN-bd"/>
</dbReference>
<dbReference type="UniPathway" id="UPA01068">
    <property type="reaction ID" value="UER00304"/>
</dbReference>
<dbReference type="InterPro" id="IPR024624">
    <property type="entry name" value="Pyridox_Oxase_Alr4036_FMN-bd"/>
</dbReference>
<keyword evidence="4" id="KW-1185">Reference proteome</keyword>
<sequence>MLIPKWRKLLQQSLKKNDAEPAIEYVHLATIKPYGKPTNRIVQFQSFFNKKPSVENYKFVSMLTFFIDARTDDIKDIIDGSPYGEICIFLPITHEIYRLSGKIYLVSSPDNSIYSKINYRNEMFSRLGFNMEKKRIFHWNESLLPIHFNFQQQFQEPSSYDDSSNIYNYDTESTKNENNTNENDNNRPRSPSTYITKENFNNVTNKNNPKKHFIHPSNDLKKEMLDNFCLLLLDVNKVYYSNFDYFPLKIREYTRTYAIQDEIMMRKTESSREGYPYSYSLSHEPEKDSFQTALAHTYSSLDFNNLSGTKFLHSNRQIHSPHDIPSSNYSNPFTNINDNLNRNINSTENQEESSSKHKFEKWTCTTINYAISS</sequence>
<evidence type="ECO:0000256" key="1">
    <source>
        <dbReference type="SAM" id="MobiDB-lite"/>
    </source>
</evidence>
<feature type="domain" description="Pyridoxamine 5'-phosphate oxidase Alr4036 family FMN-binding" evidence="2">
    <location>
        <begin position="4"/>
        <end position="106"/>
    </location>
</feature>
<dbReference type="GO" id="GO:0010181">
    <property type="term" value="F:FMN binding"/>
    <property type="evidence" value="ECO:0007669"/>
    <property type="project" value="InterPro"/>
</dbReference>
<dbReference type="EMBL" id="MCOG01000015">
    <property type="protein sequence ID" value="ORY79168.1"/>
    <property type="molecule type" value="Genomic_DNA"/>
</dbReference>
<dbReference type="PANTHER" id="PTHR28243">
    <property type="entry name" value="AGL049CP"/>
    <property type="match status" value="1"/>
</dbReference>
<feature type="region of interest" description="Disordered" evidence="1">
    <location>
        <begin position="157"/>
        <end position="194"/>
    </location>
</feature>
<reference evidence="3 4" key="1">
    <citation type="submission" date="2016-08" db="EMBL/GenBank/DDBJ databases">
        <title>A Parts List for Fungal Cellulosomes Revealed by Comparative Genomics.</title>
        <authorList>
            <consortium name="DOE Joint Genome Institute"/>
            <person name="Haitjema C.H."/>
            <person name="Gilmore S.P."/>
            <person name="Henske J.K."/>
            <person name="Solomon K.V."/>
            <person name="De Groot R."/>
            <person name="Kuo A."/>
            <person name="Mondo S.J."/>
            <person name="Salamov A.A."/>
            <person name="Labutti K."/>
            <person name="Zhao Z."/>
            <person name="Chiniquy J."/>
            <person name="Barry K."/>
            <person name="Brewer H.M."/>
            <person name="Purvine S.O."/>
            <person name="Wright A.T."/>
            <person name="Boxma B."/>
            <person name="Van Alen T."/>
            <person name="Hackstein J.H."/>
            <person name="Baker S.E."/>
            <person name="Grigoriev I.V."/>
            <person name="O'Malley M.A."/>
        </authorList>
    </citation>
    <scope>NUCLEOTIDE SEQUENCE [LARGE SCALE GENOMIC DNA]</scope>
    <source>
        <strain evidence="3 4">G1</strain>
    </source>
</reference>
<evidence type="ECO:0000313" key="4">
    <source>
        <dbReference type="Proteomes" id="UP000193920"/>
    </source>
</evidence>
<organism evidence="3 4">
    <name type="scientific">Neocallimastix californiae</name>
    <dbReference type="NCBI Taxonomy" id="1754190"/>
    <lineage>
        <taxon>Eukaryota</taxon>
        <taxon>Fungi</taxon>
        <taxon>Fungi incertae sedis</taxon>
        <taxon>Chytridiomycota</taxon>
        <taxon>Chytridiomycota incertae sedis</taxon>
        <taxon>Neocallimastigomycetes</taxon>
        <taxon>Neocallimastigales</taxon>
        <taxon>Neocallimastigaceae</taxon>
        <taxon>Neocallimastix</taxon>
    </lineage>
</organism>
<name>A0A1Y2F5H6_9FUNG</name>
<comment type="caution">
    <text evidence="3">The sequence shown here is derived from an EMBL/GenBank/DDBJ whole genome shotgun (WGS) entry which is preliminary data.</text>
</comment>
<dbReference type="Proteomes" id="UP000193920">
    <property type="component" value="Unassembled WGS sequence"/>
</dbReference>
<dbReference type="Gene3D" id="2.30.110.10">
    <property type="entry name" value="Electron Transport, Fmn-binding Protein, Chain A"/>
    <property type="match status" value="1"/>
</dbReference>
<feature type="compositionally biased region" description="Low complexity" evidence="1">
    <location>
        <begin position="158"/>
        <end position="183"/>
    </location>
</feature>
<dbReference type="Pfam" id="PF12766">
    <property type="entry name" value="Pyridox_oxase_2"/>
    <property type="match status" value="1"/>
</dbReference>
<dbReference type="OrthoDB" id="434253at2759"/>
<dbReference type="PANTHER" id="PTHR28243:SF1">
    <property type="entry name" value="PYRIDOXAMINE 5'-PHOSPHATE OXIDASE ALR4036 FAMILY FMN-BINDING DOMAIN-CONTAINING PROTEIN"/>
    <property type="match status" value="1"/>
</dbReference>
<accession>A0A1Y2F5H6</accession>
<evidence type="ECO:0000313" key="3">
    <source>
        <dbReference type="EMBL" id="ORY79168.1"/>
    </source>
</evidence>
<dbReference type="SUPFAM" id="SSF50475">
    <property type="entry name" value="FMN-binding split barrel"/>
    <property type="match status" value="1"/>
</dbReference>